<evidence type="ECO:0000313" key="2">
    <source>
        <dbReference type="EMBL" id="KAL0116553.1"/>
    </source>
</evidence>
<dbReference type="Proteomes" id="UP001430953">
    <property type="component" value="Unassembled WGS sequence"/>
</dbReference>
<name>A0AAW2FM94_9HYME</name>
<reference evidence="2 3" key="1">
    <citation type="submission" date="2023-03" db="EMBL/GenBank/DDBJ databases">
        <title>High recombination rates correlate with genetic variation in Cardiocondyla obscurior ants.</title>
        <authorList>
            <person name="Errbii M."/>
        </authorList>
    </citation>
    <scope>NUCLEOTIDE SEQUENCE [LARGE SCALE GENOMIC DNA]</scope>
    <source>
        <strain evidence="2">Alpha-2009</strain>
        <tissue evidence="2">Whole body</tissue>
    </source>
</reference>
<keyword evidence="3" id="KW-1185">Reference proteome</keyword>
<evidence type="ECO:0000256" key="1">
    <source>
        <dbReference type="SAM" id="MobiDB-lite"/>
    </source>
</evidence>
<evidence type="ECO:0000313" key="3">
    <source>
        <dbReference type="Proteomes" id="UP001430953"/>
    </source>
</evidence>
<feature type="region of interest" description="Disordered" evidence="1">
    <location>
        <begin position="74"/>
        <end position="114"/>
    </location>
</feature>
<protein>
    <submittedName>
        <fullName evidence="2">Uncharacterized protein</fullName>
    </submittedName>
</protein>
<feature type="compositionally biased region" description="Acidic residues" evidence="1">
    <location>
        <begin position="92"/>
        <end position="109"/>
    </location>
</feature>
<accession>A0AAW2FM94</accession>
<proteinExistence type="predicted"/>
<organism evidence="2 3">
    <name type="scientific">Cardiocondyla obscurior</name>
    <dbReference type="NCBI Taxonomy" id="286306"/>
    <lineage>
        <taxon>Eukaryota</taxon>
        <taxon>Metazoa</taxon>
        <taxon>Ecdysozoa</taxon>
        <taxon>Arthropoda</taxon>
        <taxon>Hexapoda</taxon>
        <taxon>Insecta</taxon>
        <taxon>Pterygota</taxon>
        <taxon>Neoptera</taxon>
        <taxon>Endopterygota</taxon>
        <taxon>Hymenoptera</taxon>
        <taxon>Apocrita</taxon>
        <taxon>Aculeata</taxon>
        <taxon>Formicoidea</taxon>
        <taxon>Formicidae</taxon>
        <taxon>Myrmicinae</taxon>
        <taxon>Cardiocondyla</taxon>
    </lineage>
</organism>
<comment type="caution">
    <text evidence="2">The sequence shown here is derived from an EMBL/GenBank/DDBJ whole genome shotgun (WGS) entry which is preliminary data.</text>
</comment>
<gene>
    <name evidence="2" type="ORF">PUN28_009895</name>
</gene>
<dbReference type="EMBL" id="JADYXP020000009">
    <property type="protein sequence ID" value="KAL0116553.1"/>
    <property type="molecule type" value="Genomic_DNA"/>
</dbReference>
<sequence>MDHECYIRNRLKSRESDDWYLSRKNSVVQRKREREREIVMVSRRGCEGRVLAIGGERWGGAQRARGLRVVQDDDDKHGLGHFAARNGRGKDEEEEEEAEEEMEEEDEEGVREASLCSIPLRRGKNLCA</sequence>
<dbReference type="AlphaFoldDB" id="A0AAW2FM94"/>